<evidence type="ECO:0000313" key="6">
    <source>
        <dbReference type="RefSeq" id="XP_039142875.1"/>
    </source>
</evidence>
<feature type="compositionally biased region" description="Low complexity" evidence="2">
    <location>
        <begin position="17"/>
        <end position="34"/>
    </location>
</feature>
<feature type="coiled-coil region" evidence="1">
    <location>
        <begin position="316"/>
        <end position="364"/>
    </location>
</feature>
<proteinExistence type="predicted"/>
<evidence type="ECO:0000256" key="1">
    <source>
        <dbReference type="SAM" id="Coils"/>
    </source>
</evidence>
<feature type="region of interest" description="Disordered" evidence="2">
    <location>
        <begin position="384"/>
        <end position="420"/>
    </location>
</feature>
<gene>
    <name evidence="4 5 6 7 8" type="primary">LOC120280181</name>
</gene>
<dbReference type="PANTHER" id="PTHR33144">
    <property type="entry name" value="OS10G0409366 PROTEIN-RELATED"/>
    <property type="match status" value="1"/>
</dbReference>
<name>A0AB40CUN9_DIOCR</name>
<feature type="region of interest" description="Disordered" evidence="2">
    <location>
        <begin position="1"/>
        <end position="63"/>
    </location>
</feature>
<evidence type="ECO:0000313" key="3">
    <source>
        <dbReference type="Proteomes" id="UP001515500"/>
    </source>
</evidence>
<keyword evidence="3" id="KW-1185">Reference proteome</keyword>
<evidence type="ECO:0000256" key="2">
    <source>
        <dbReference type="SAM" id="MobiDB-lite"/>
    </source>
</evidence>
<dbReference type="GeneID" id="120280181"/>
<dbReference type="AlphaFoldDB" id="A0AB40CUN9"/>
<feature type="compositionally biased region" description="Polar residues" evidence="2">
    <location>
        <begin position="389"/>
        <end position="403"/>
    </location>
</feature>
<evidence type="ECO:0000313" key="8">
    <source>
        <dbReference type="RefSeq" id="XP_039142877.1"/>
    </source>
</evidence>
<dbReference type="RefSeq" id="XP_039142877.1">
    <property type="nucleotide sequence ID" value="XM_039286943.1"/>
</dbReference>
<dbReference type="RefSeq" id="XP_039142875.1">
    <property type="nucleotide sequence ID" value="XM_039286941.1"/>
</dbReference>
<dbReference type="InterPro" id="IPR004252">
    <property type="entry name" value="Probable_transposase_24"/>
</dbReference>
<evidence type="ECO:0000313" key="4">
    <source>
        <dbReference type="RefSeq" id="XP_039142873.1"/>
    </source>
</evidence>
<dbReference type="RefSeq" id="XP_039142874.1">
    <property type="nucleotide sequence ID" value="XM_039286940.1"/>
</dbReference>
<sequence length="420" mass="47930">MWPLTRHGSLRRRVEGPTLSNPSSSHSISTGPTSDRVHDGSTSDSGTQKNVRGRTRLEGLWNSDGNSTKKVVLANSRGQPVGDGARELGQFLGTMVHRPRFFSFRYTDWRHVPQEDKEKVWQRVQDVFDIDINLKEWALQSFNKKWKDFKCQLKKTNYNPFKGDKVGAKRNRPLELEQVEWNWLVDFWESDTGKMREDKGKINRGKQSMPHTSGTKSFARRFYEETINNDGVELSRLDMFLKLHQRRDGTFVDAVAEERVAQMKTLSSQLPEDYQSSSTVRDKIFSQVMGEDNHGRCRMYGLGVSLKDLHGPHPTRRELMERCERLESQNRRLESQNRRLESQNKMMENDITDLKNKVDILIQAAGRQSGVEGGVVAILSAISRKGPGTSHSQNNDIGSSNPNEDGDQDHIASTDVISKN</sequence>
<dbReference type="RefSeq" id="XP_039142873.1">
    <property type="nucleotide sequence ID" value="XM_039286939.1"/>
</dbReference>
<keyword evidence="1" id="KW-0175">Coiled coil</keyword>
<dbReference type="PANTHER" id="PTHR33144:SF50">
    <property type="entry name" value="OS03G0714750 PROTEIN"/>
    <property type="match status" value="1"/>
</dbReference>
<evidence type="ECO:0000313" key="7">
    <source>
        <dbReference type="RefSeq" id="XP_039142876.1"/>
    </source>
</evidence>
<reference evidence="4 5" key="1">
    <citation type="submission" date="2025-04" db="UniProtKB">
        <authorList>
            <consortium name="RefSeq"/>
        </authorList>
    </citation>
    <scope>IDENTIFICATION</scope>
</reference>
<dbReference type="Proteomes" id="UP001515500">
    <property type="component" value="Chromosome 17"/>
</dbReference>
<accession>A0AB40CUN9</accession>
<dbReference type="RefSeq" id="XP_039142876.1">
    <property type="nucleotide sequence ID" value="XM_039286942.1"/>
</dbReference>
<dbReference type="Pfam" id="PF03004">
    <property type="entry name" value="Transposase_24"/>
    <property type="match status" value="1"/>
</dbReference>
<organism evidence="3 4">
    <name type="scientific">Dioscorea cayennensis subsp. rotundata</name>
    <name type="common">White Guinea yam</name>
    <name type="synonym">Dioscorea rotundata</name>
    <dbReference type="NCBI Taxonomy" id="55577"/>
    <lineage>
        <taxon>Eukaryota</taxon>
        <taxon>Viridiplantae</taxon>
        <taxon>Streptophyta</taxon>
        <taxon>Embryophyta</taxon>
        <taxon>Tracheophyta</taxon>
        <taxon>Spermatophyta</taxon>
        <taxon>Magnoliopsida</taxon>
        <taxon>Liliopsida</taxon>
        <taxon>Dioscoreales</taxon>
        <taxon>Dioscoreaceae</taxon>
        <taxon>Dioscorea</taxon>
    </lineage>
</organism>
<protein>
    <submittedName>
        <fullName evidence="4 5">Uncharacterized protein LOC120280181 isoform X3</fullName>
    </submittedName>
</protein>
<evidence type="ECO:0000313" key="5">
    <source>
        <dbReference type="RefSeq" id="XP_039142874.1"/>
    </source>
</evidence>